<dbReference type="Gene3D" id="1.20.1740.10">
    <property type="entry name" value="Amino acid/polyamine transporter I"/>
    <property type="match status" value="1"/>
</dbReference>
<evidence type="ECO:0000313" key="7">
    <source>
        <dbReference type="EMBL" id="RQW73967.1"/>
    </source>
</evidence>
<accession>A0A3N9UCA9</accession>
<feature type="transmembrane region" description="Helical" evidence="6">
    <location>
        <begin position="301"/>
        <end position="324"/>
    </location>
</feature>
<keyword evidence="2" id="KW-0813">Transport</keyword>
<feature type="transmembrane region" description="Helical" evidence="6">
    <location>
        <begin position="156"/>
        <end position="174"/>
    </location>
</feature>
<proteinExistence type="predicted"/>
<evidence type="ECO:0000313" key="8">
    <source>
        <dbReference type="Proteomes" id="UP000274033"/>
    </source>
</evidence>
<evidence type="ECO:0000256" key="5">
    <source>
        <dbReference type="ARBA" id="ARBA00023136"/>
    </source>
</evidence>
<evidence type="ECO:0000256" key="2">
    <source>
        <dbReference type="ARBA" id="ARBA00022448"/>
    </source>
</evidence>
<keyword evidence="5 6" id="KW-0472">Membrane</keyword>
<dbReference type="RefSeq" id="WP_124765615.1">
    <property type="nucleotide sequence ID" value="NZ_JAFBDY010000013.1"/>
</dbReference>
<organism evidence="7 8">
    <name type="scientific">Lysinibacillus composti</name>
    <dbReference type="NCBI Taxonomy" id="720633"/>
    <lineage>
        <taxon>Bacteria</taxon>
        <taxon>Bacillati</taxon>
        <taxon>Bacillota</taxon>
        <taxon>Bacilli</taxon>
        <taxon>Bacillales</taxon>
        <taxon>Bacillaceae</taxon>
        <taxon>Lysinibacillus</taxon>
    </lineage>
</organism>
<sequence>MSKFFRKKNVDELLSNKSGSGQLKKTLGGFDLMMLGVGAIVGTGIFILPGTVAAIHSGPAIIFSFIIAAFVCALAAMCYSEFSSAVPVTGSAYTYGYIVFGELIAWFVGWALVLEYGLAVASVATGWSAYFVSLLEGFNIIIPQALSGPFNPSEGTFVNLPAVLIILIISWLLTRGVQETTRINKIMVFVKVGVILLFIVVGVFFVKPGNWQPFMPFGFDGVITGAALVFFAYLGFDAVSSAAEEVKNPQRNLPIGIIGSLLVCTLLYVAVSLVLTGVVPYTNLNVSNPVSYALQVINQDWIAGIISLGAVTGMMTVILVMIFGGTRLLYALGRDGLLPKFLYDIHPKYKTPVKNTWVFAIIVAFCAGLVPLGALAELVNMGTLIAFTIVSIGIVFLRKNKEIQSGGFKVPLFPVLPIISFIACIFMITQLSVHTWIACGIWFIIGIVIYFVYGQKHSKLNQK</sequence>
<dbReference type="PANTHER" id="PTHR43243:SF4">
    <property type="entry name" value="CATIONIC AMINO ACID TRANSPORTER 4"/>
    <property type="match status" value="1"/>
</dbReference>
<protein>
    <submittedName>
        <fullName evidence="7">Amino acid permease</fullName>
    </submittedName>
</protein>
<evidence type="ECO:0000256" key="4">
    <source>
        <dbReference type="ARBA" id="ARBA00022989"/>
    </source>
</evidence>
<comment type="caution">
    <text evidence="7">The sequence shown here is derived from an EMBL/GenBank/DDBJ whole genome shotgun (WGS) entry which is preliminary data.</text>
</comment>
<dbReference type="PIRSF" id="PIRSF006060">
    <property type="entry name" value="AA_transporter"/>
    <property type="match status" value="1"/>
</dbReference>
<gene>
    <name evidence="7" type="ORF">EBB45_13550</name>
</gene>
<keyword evidence="3 6" id="KW-0812">Transmembrane</keyword>
<dbReference type="GO" id="GO:0016020">
    <property type="term" value="C:membrane"/>
    <property type="evidence" value="ECO:0007669"/>
    <property type="project" value="UniProtKB-SubCell"/>
</dbReference>
<evidence type="ECO:0000256" key="1">
    <source>
        <dbReference type="ARBA" id="ARBA00004141"/>
    </source>
</evidence>
<name>A0A3N9UCA9_9BACI</name>
<dbReference type="InterPro" id="IPR002293">
    <property type="entry name" value="AA/rel_permease1"/>
</dbReference>
<keyword evidence="8" id="KW-1185">Reference proteome</keyword>
<dbReference type="GO" id="GO:0015171">
    <property type="term" value="F:amino acid transmembrane transporter activity"/>
    <property type="evidence" value="ECO:0007669"/>
    <property type="project" value="TreeGrafter"/>
</dbReference>
<feature type="transmembrane region" description="Helical" evidence="6">
    <location>
        <begin position="92"/>
        <end position="113"/>
    </location>
</feature>
<dbReference type="Pfam" id="PF13520">
    <property type="entry name" value="AA_permease_2"/>
    <property type="match status" value="1"/>
</dbReference>
<dbReference type="OrthoDB" id="9762947at2"/>
<feature type="transmembrane region" description="Helical" evidence="6">
    <location>
        <begin position="257"/>
        <end position="281"/>
    </location>
</feature>
<keyword evidence="4 6" id="KW-1133">Transmembrane helix</keyword>
<evidence type="ECO:0000256" key="6">
    <source>
        <dbReference type="SAM" id="Phobius"/>
    </source>
</evidence>
<dbReference type="Proteomes" id="UP000274033">
    <property type="component" value="Unassembled WGS sequence"/>
</dbReference>
<dbReference type="PANTHER" id="PTHR43243">
    <property type="entry name" value="INNER MEMBRANE TRANSPORTER YGJI-RELATED"/>
    <property type="match status" value="1"/>
</dbReference>
<feature type="transmembrane region" description="Helical" evidence="6">
    <location>
        <begin position="381"/>
        <end position="398"/>
    </location>
</feature>
<dbReference type="AlphaFoldDB" id="A0A3N9UCA9"/>
<feature type="transmembrane region" description="Helical" evidence="6">
    <location>
        <begin position="217"/>
        <end position="236"/>
    </location>
</feature>
<reference evidence="7 8" key="1">
    <citation type="journal article" date="2013" name="J. Microbiol.">
        <title>Lysinibacillus chungkukjangi sp. nov., isolated from Chungkukjang, Korean fermented soybean food.</title>
        <authorList>
            <person name="Kim S.J."/>
            <person name="Jang Y.H."/>
            <person name="Hamada M."/>
            <person name="Ahn J.H."/>
            <person name="Weon H.Y."/>
            <person name="Suzuki K."/>
            <person name="Whang K.S."/>
            <person name="Kwon S.W."/>
        </authorList>
    </citation>
    <scope>NUCLEOTIDE SEQUENCE [LARGE SCALE GENOMIC DNA]</scope>
    <source>
        <strain evidence="7 8">MCCC 1A12701</strain>
    </source>
</reference>
<feature type="transmembrane region" description="Helical" evidence="6">
    <location>
        <begin position="435"/>
        <end position="453"/>
    </location>
</feature>
<feature type="transmembrane region" description="Helical" evidence="6">
    <location>
        <begin position="61"/>
        <end position="80"/>
    </location>
</feature>
<feature type="transmembrane region" description="Helical" evidence="6">
    <location>
        <begin position="356"/>
        <end position="375"/>
    </location>
</feature>
<feature type="transmembrane region" description="Helical" evidence="6">
    <location>
        <begin position="186"/>
        <end position="205"/>
    </location>
</feature>
<feature type="transmembrane region" description="Helical" evidence="6">
    <location>
        <begin position="410"/>
        <end position="429"/>
    </location>
</feature>
<evidence type="ECO:0000256" key="3">
    <source>
        <dbReference type="ARBA" id="ARBA00022692"/>
    </source>
</evidence>
<comment type="subcellular location">
    <subcellularLocation>
        <location evidence="1">Membrane</location>
        <topology evidence="1">Multi-pass membrane protein</topology>
    </subcellularLocation>
</comment>
<dbReference type="EMBL" id="RRCT01000013">
    <property type="protein sequence ID" value="RQW73967.1"/>
    <property type="molecule type" value="Genomic_DNA"/>
</dbReference>
<feature type="transmembrane region" description="Helical" evidence="6">
    <location>
        <begin position="32"/>
        <end position="55"/>
    </location>
</feature>